<proteinExistence type="predicted"/>
<sequence>MHGFFGGKVSCHHLFLLHVQQLVSPGGEGLRGAELVEAADAEAAGDRRRVFHQRLDPRDVGLVNDGRERGFSQFVELVAMDAPVELAVRGGPAGERRRRRRRRGHARQAADRSAVAEALAPFGERGRPGIHHGGGGGGAAREWSRPKEEEGGEALRERLEMGGSATGGGGGGGLPQREPLEVREQRRRVVLLGQGALPAGWRRKPRHLLDDLLLVAFEAQQFHVDLRLPGIQARLQPAAGELPRGRQHPSALEPGAAMSRGGSPGEPAPQCAAAGDRSSSGLWAKKQTLRVQPVSSLQRRVRYCPGWSQHSNTPWAYSQWYLRGSRRRAFSPGWTKGHSGFTLKEYMRNSSVP</sequence>
<reference evidence="2 3" key="1">
    <citation type="submission" date="2019-12" db="EMBL/GenBank/DDBJ databases">
        <authorList>
            <person name="Scholz U."/>
            <person name="Mascher M."/>
            <person name="Fiebig A."/>
        </authorList>
    </citation>
    <scope>NUCLEOTIDE SEQUENCE</scope>
</reference>
<dbReference type="EMBL" id="CACRZD030000003">
    <property type="protein sequence ID" value="CAA6656889.1"/>
    <property type="molecule type" value="Genomic_DNA"/>
</dbReference>
<organism evidence="2">
    <name type="scientific">Spirodela intermedia</name>
    <name type="common">Intermediate duckweed</name>
    <dbReference type="NCBI Taxonomy" id="51605"/>
    <lineage>
        <taxon>Eukaryota</taxon>
        <taxon>Viridiplantae</taxon>
        <taxon>Streptophyta</taxon>
        <taxon>Embryophyta</taxon>
        <taxon>Tracheophyta</taxon>
        <taxon>Spermatophyta</taxon>
        <taxon>Magnoliopsida</taxon>
        <taxon>Liliopsida</taxon>
        <taxon>Araceae</taxon>
        <taxon>Lemnoideae</taxon>
        <taxon>Spirodela</taxon>
    </lineage>
</organism>
<feature type="region of interest" description="Disordered" evidence="1">
    <location>
        <begin position="240"/>
        <end position="279"/>
    </location>
</feature>
<name>A0A7I8IG93_SPIIN</name>
<protein>
    <submittedName>
        <fullName evidence="2">Uncharacterized protein</fullName>
    </submittedName>
</protein>
<accession>A0A7I8IG93</accession>
<dbReference type="Proteomes" id="UP001189122">
    <property type="component" value="Unassembled WGS sequence"/>
</dbReference>
<feature type="compositionally biased region" description="Basic and acidic residues" evidence="1">
    <location>
        <begin position="142"/>
        <end position="154"/>
    </location>
</feature>
<keyword evidence="3" id="KW-1185">Reference proteome</keyword>
<dbReference type="AlphaFoldDB" id="A0A7I8IG93"/>
<evidence type="ECO:0000313" key="2">
    <source>
        <dbReference type="EMBL" id="CAA2617191.1"/>
    </source>
</evidence>
<feature type="compositionally biased region" description="Basic residues" evidence="1">
    <location>
        <begin position="96"/>
        <end position="106"/>
    </location>
</feature>
<dbReference type="EMBL" id="LR743590">
    <property type="protein sequence ID" value="CAA2617191.1"/>
    <property type="molecule type" value="Genomic_DNA"/>
</dbReference>
<gene>
    <name evidence="2" type="ORF">SI7747_03003360</name>
</gene>
<evidence type="ECO:0000313" key="3">
    <source>
        <dbReference type="Proteomes" id="UP001189122"/>
    </source>
</evidence>
<evidence type="ECO:0000256" key="1">
    <source>
        <dbReference type="SAM" id="MobiDB-lite"/>
    </source>
</evidence>
<feature type="region of interest" description="Disordered" evidence="1">
    <location>
        <begin position="89"/>
        <end position="154"/>
    </location>
</feature>